<organism evidence="1 2">
    <name type="scientific">Vibrio barjaei</name>
    <dbReference type="NCBI Taxonomy" id="1676683"/>
    <lineage>
        <taxon>Bacteria</taxon>
        <taxon>Pseudomonadati</taxon>
        <taxon>Pseudomonadota</taxon>
        <taxon>Gammaproteobacteria</taxon>
        <taxon>Vibrionales</taxon>
        <taxon>Vibrionaceae</taxon>
        <taxon>Vibrio</taxon>
    </lineage>
</organism>
<keyword evidence="2" id="KW-1185">Reference proteome</keyword>
<protein>
    <submittedName>
        <fullName evidence="1">Uncharacterized protein</fullName>
    </submittedName>
</protein>
<evidence type="ECO:0000313" key="1">
    <source>
        <dbReference type="EMBL" id="MFH0259354.1"/>
    </source>
</evidence>
<sequence length="48" mass="5509">MTTNKHYVFSPKDLSEATEVVAENTSRESERVELVKTLQKKGGFEEHQ</sequence>
<dbReference type="EMBL" id="JBIHSF010000004">
    <property type="protein sequence ID" value="MFH0259354.1"/>
    <property type="molecule type" value="Genomic_DNA"/>
</dbReference>
<dbReference type="Proteomes" id="UP001607125">
    <property type="component" value="Unassembled WGS sequence"/>
</dbReference>
<accession>A0ABW7ICN7</accession>
<dbReference type="RefSeq" id="WP_167360980.1">
    <property type="nucleotide sequence ID" value="NZ_JAPQMW010000059.1"/>
</dbReference>
<evidence type="ECO:0000313" key="2">
    <source>
        <dbReference type="Proteomes" id="UP001607125"/>
    </source>
</evidence>
<reference evidence="1 2" key="1">
    <citation type="submission" date="2024-10" db="EMBL/GenBank/DDBJ databases">
        <authorList>
            <person name="Yibar A."/>
            <person name="Saticioglu I.B."/>
            <person name="Duman M."/>
            <person name="Ajmi N."/>
            <person name="Gurler F."/>
            <person name="Ay H."/>
            <person name="Onuk E."/>
            <person name="Guler S."/>
            <person name="Romalde J.L."/>
        </authorList>
    </citation>
    <scope>NUCLEOTIDE SEQUENCE [LARGE SCALE GENOMIC DNA]</scope>
    <source>
        <strain evidence="1 2">1-TCBS-B</strain>
    </source>
</reference>
<comment type="caution">
    <text evidence="1">The sequence shown here is derived from an EMBL/GenBank/DDBJ whole genome shotgun (WGS) entry which is preliminary data.</text>
</comment>
<name>A0ABW7ICN7_9VIBR</name>
<gene>
    <name evidence="1" type="ORF">ACGRH2_02695</name>
</gene>
<proteinExistence type="predicted"/>